<gene>
    <name evidence="1" type="ORF">CBW65_04820</name>
</gene>
<proteinExistence type="predicted"/>
<evidence type="ECO:0000313" key="2">
    <source>
        <dbReference type="Proteomes" id="UP000195437"/>
    </source>
</evidence>
<dbReference type="EMBL" id="CP021434">
    <property type="protein sequence ID" value="ARU60470.1"/>
    <property type="molecule type" value="Genomic_DNA"/>
</dbReference>
<evidence type="ECO:0000313" key="1">
    <source>
        <dbReference type="EMBL" id="ARU60470.1"/>
    </source>
</evidence>
<dbReference type="Proteomes" id="UP000195437">
    <property type="component" value="Chromosome"/>
</dbReference>
<dbReference type="RefSeq" id="WP_087455863.1">
    <property type="nucleotide sequence ID" value="NZ_CP021434.1"/>
</dbReference>
<name>A0A1Y0IJL4_9BACL</name>
<organism evidence="1 2">
    <name type="scientific">Tumebacillus avium</name>
    <dbReference type="NCBI Taxonomy" id="1903704"/>
    <lineage>
        <taxon>Bacteria</taxon>
        <taxon>Bacillati</taxon>
        <taxon>Bacillota</taxon>
        <taxon>Bacilli</taxon>
        <taxon>Bacillales</taxon>
        <taxon>Alicyclobacillaceae</taxon>
        <taxon>Tumebacillus</taxon>
    </lineage>
</organism>
<dbReference type="OrthoDB" id="2915800at2"/>
<accession>A0A1Y0IJL4</accession>
<protein>
    <submittedName>
        <fullName evidence="1">Uncharacterized protein</fullName>
    </submittedName>
</protein>
<keyword evidence="2" id="KW-1185">Reference proteome</keyword>
<sequence length="105" mass="11673">MKKILFIAAAIIVLNFFLIAGEDEMTASTYAQVIVTYKTPCGEENPCQITVQNQMGQQTEITVEQNVWNLIEPETAYIVNYTQEGNEPAVLTSIERAVVTQTTSL</sequence>
<dbReference type="AlphaFoldDB" id="A0A1Y0IJL4"/>
<reference evidence="2" key="1">
    <citation type="submission" date="2017-05" db="EMBL/GenBank/DDBJ databases">
        <authorList>
            <person name="Sung H."/>
        </authorList>
    </citation>
    <scope>NUCLEOTIDE SEQUENCE [LARGE SCALE GENOMIC DNA]</scope>
    <source>
        <strain evidence="2">AR23208</strain>
    </source>
</reference>
<dbReference type="KEGG" id="tum:CBW65_04820"/>